<evidence type="ECO:0000313" key="2">
    <source>
        <dbReference type="EMBL" id="MFC2926584.1"/>
    </source>
</evidence>
<dbReference type="Pfam" id="PF07486">
    <property type="entry name" value="Hydrolase_2"/>
    <property type="match status" value="1"/>
</dbReference>
<dbReference type="InterPro" id="IPR042047">
    <property type="entry name" value="SleB_dom1"/>
</dbReference>
<dbReference type="Gene3D" id="1.10.10.2520">
    <property type="entry name" value="Cell wall hydrolase SleB, domain 1"/>
    <property type="match status" value="1"/>
</dbReference>
<comment type="caution">
    <text evidence="2">The sequence shown here is derived from an EMBL/GenBank/DDBJ whole genome shotgun (WGS) entry which is preliminary data.</text>
</comment>
<proteinExistence type="predicted"/>
<name>A0ABV6ZYV6_9PROT</name>
<keyword evidence="3" id="KW-1185">Reference proteome</keyword>
<feature type="domain" description="Cell wall hydrolase SleB" evidence="1">
    <location>
        <begin position="128"/>
        <end position="237"/>
    </location>
</feature>
<dbReference type="GO" id="GO:0016787">
    <property type="term" value="F:hydrolase activity"/>
    <property type="evidence" value="ECO:0007669"/>
    <property type="project" value="UniProtKB-KW"/>
</dbReference>
<evidence type="ECO:0000313" key="3">
    <source>
        <dbReference type="Proteomes" id="UP001595379"/>
    </source>
</evidence>
<sequence length="252" mass="27933">MTATPILKDRPRLIAGLKTLAVSVLAASLAAMFPLAGVRIQQQEDAAHWQNLASRYLEAEDALDWSAPSSLRLAALRVDSNAETGVARVASRPLAELRTFDRTHIERARLEAEQLDCLATAVYYEARGEGFAGQVAVAEVVMNRVAHSAYPDTVCGVVYEGSTRASGCQFSFTCDGSINRSPRGRPWRRAQLVAEHVMLGFAPPVTRNATHYHTVAIDPHWSSSLVRTRTIGEHIFYRFPSRRERAEMERDL</sequence>
<accession>A0ABV6ZYV6</accession>
<dbReference type="Proteomes" id="UP001595379">
    <property type="component" value="Unassembled WGS sequence"/>
</dbReference>
<gene>
    <name evidence="2" type="ORF">ACFOOR_10745</name>
</gene>
<dbReference type="EMBL" id="JBHRSV010000019">
    <property type="protein sequence ID" value="MFC2926584.1"/>
    <property type="molecule type" value="Genomic_DNA"/>
</dbReference>
<organism evidence="2 3">
    <name type="scientific">Hyphobacterium vulgare</name>
    <dbReference type="NCBI Taxonomy" id="1736751"/>
    <lineage>
        <taxon>Bacteria</taxon>
        <taxon>Pseudomonadati</taxon>
        <taxon>Pseudomonadota</taxon>
        <taxon>Alphaproteobacteria</taxon>
        <taxon>Maricaulales</taxon>
        <taxon>Maricaulaceae</taxon>
        <taxon>Hyphobacterium</taxon>
    </lineage>
</organism>
<evidence type="ECO:0000259" key="1">
    <source>
        <dbReference type="Pfam" id="PF07486"/>
    </source>
</evidence>
<keyword evidence="2" id="KW-0378">Hydrolase</keyword>
<reference evidence="3" key="1">
    <citation type="journal article" date="2019" name="Int. J. Syst. Evol. Microbiol.">
        <title>The Global Catalogue of Microorganisms (GCM) 10K type strain sequencing project: providing services to taxonomists for standard genome sequencing and annotation.</title>
        <authorList>
            <consortium name="The Broad Institute Genomics Platform"/>
            <consortium name="The Broad Institute Genome Sequencing Center for Infectious Disease"/>
            <person name="Wu L."/>
            <person name="Ma J."/>
        </authorList>
    </citation>
    <scope>NUCLEOTIDE SEQUENCE [LARGE SCALE GENOMIC DNA]</scope>
    <source>
        <strain evidence="3">KCTC 52487</strain>
    </source>
</reference>
<dbReference type="InterPro" id="IPR011105">
    <property type="entry name" value="Cell_wall_hydrolase_SleB"/>
</dbReference>
<dbReference type="RefSeq" id="WP_343164368.1">
    <property type="nucleotide sequence ID" value="NZ_JBHRSV010000019.1"/>
</dbReference>
<protein>
    <submittedName>
        <fullName evidence="2">Cell wall hydrolase</fullName>
    </submittedName>
</protein>